<feature type="domain" description="C2H2-type" evidence="12">
    <location>
        <begin position="147"/>
        <end position="174"/>
    </location>
</feature>
<dbReference type="GO" id="GO:0003700">
    <property type="term" value="F:DNA-binding transcription factor activity"/>
    <property type="evidence" value="ECO:0007669"/>
    <property type="project" value="InterPro"/>
</dbReference>
<dbReference type="AlphaFoldDB" id="A0A8T0WCS0"/>
<proteinExistence type="inferred from homology"/>
<dbReference type="GO" id="GO:0005634">
    <property type="term" value="C:nucleus"/>
    <property type="evidence" value="ECO:0007669"/>
    <property type="project" value="UniProtKB-SubCell"/>
</dbReference>
<evidence type="ECO:0000313" key="13">
    <source>
        <dbReference type="EMBL" id="KAG2642473.1"/>
    </source>
</evidence>
<evidence type="ECO:0000256" key="1">
    <source>
        <dbReference type="ARBA" id="ARBA00004123"/>
    </source>
</evidence>
<evidence type="ECO:0000256" key="5">
    <source>
        <dbReference type="ARBA" id="ARBA00022833"/>
    </source>
</evidence>
<keyword evidence="7" id="KW-0804">Transcription</keyword>
<dbReference type="OrthoDB" id="6077919at2759"/>
<comment type="caution">
    <text evidence="13">The sequence shown here is derived from an EMBL/GenBank/DDBJ whole genome shotgun (WGS) entry which is preliminary data.</text>
</comment>
<keyword evidence="3" id="KW-0677">Repeat</keyword>
<keyword evidence="8" id="KW-0539">Nucleus</keyword>
<keyword evidence="2" id="KW-0479">Metal-binding</keyword>
<dbReference type="PROSITE" id="PS00028">
    <property type="entry name" value="ZINC_FINGER_C2H2_1"/>
    <property type="match status" value="1"/>
</dbReference>
<evidence type="ECO:0000256" key="2">
    <source>
        <dbReference type="ARBA" id="ARBA00022723"/>
    </source>
</evidence>
<accession>A0A8T0WCS0</accession>
<gene>
    <name evidence="13" type="ORF">PVAP13_2KG272100</name>
</gene>
<organism evidence="13 14">
    <name type="scientific">Panicum virgatum</name>
    <name type="common">Blackwell switchgrass</name>
    <dbReference type="NCBI Taxonomy" id="38727"/>
    <lineage>
        <taxon>Eukaryota</taxon>
        <taxon>Viridiplantae</taxon>
        <taxon>Streptophyta</taxon>
        <taxon>Embryophyta</taxon>
        <taxon>Tracheophyta</taxon>
        <taxon>Spermatophyta</taxon>
        <taxon>Magnoliopsida</taxon>
        <taxon>Liliopsida</taxon>
        <taxon>Poales</taxon>
        <taxon>Poaceae</taxon>
        <taxon>PACMAD clade</taxon>
        <taxon>Panicoideae</taxon>
        <taxon>Panicodae</taxon>
        <taxon>Paniceae</taxon>
        <taxon>Panicinae</taxon>
        <taxon>Panicum</taxon>
        <taxon>Panicum sect. Hiantes</taxon>
    </lineage>
</organism>
<dbReference type="GO" id="GO:0008270">
    <property type="term" value="F:zinc ion binding"/>
    <property type="evidence" value="ECO:0007669"/>
    <property type="project" value="UniProtKB-KW"/>
</dbReference>
<evidence type="ECO:0000256" key="6">
    <source>
        <dbReference type="ARBA" id="ARBA00023015"/>
    </source>
</evidence>
<dbReference type="EMBL" id="CM029039">
    <property type="protein sequence ID" value="KAG2642473.1"/>
    <property type="molecule type" value="Genomic_DNA"/>
</dbReference>
<evidence type="ECO:0000256" key="4">
    <source>
        <dbReference type="ARBA" id="ARBA00022771"/>
    </source>
</evidence>
<evidence type="ECO:0000256" key="3">
    <source>
        <dbReference type="ARBA" id="ARBA00022737"/>
    </source>
</evidence>
<evidence type="ECO:0000256" key="7">
    <source>
        <dbReference type="ARBA" id="ARBA00023163"/>
    </source>
</evidence>
<evidence type="ECO:0000256" key="9">
    <source>
        <dbReference type="ARBA" id="ARBA00023452"/>
    </source>
</evidence>
<evidence type="ECO:0000256" key="10">
    <source>
        <dbReference type="PROSITE-ProRule" id="PRU00042"/>
    </source>
</evidence>
<dbReference type="Proteomes" id="UP000823388">
    <property type="component" value="Chromosome 2K"/>
</dbReference>
<feature type="region of interest" description="Disordered" evidence="11">
    <location>
        <begin position="284"/>
        <end position="310"/>
    </location>
</feature>
<reference evidence="13" key="1">
    <citation type="submission" date="2020-05" db="EMBL/GenBank/DDBJ databases">
        <title>WGS assembly of Panicum virgatum.</title>
        <authorList>
            <person name="Lovell J.T."/>
            <person name="Jenkins J."/>
            <person name="Shu S."/>
            <person name="Juenger T.E."/>
            <person name="Schmutz J."/>
        </authorList>
    </citation>
    <scope>NUCLEOTIDE SEQUENCE</scope>
    <source>
        <strain evidence="13">AP13</strain>
    </source>
</reference>
<dbReference type="InterPro" id="IPR013087">
    <property type="entry name" value="Znf_C2H2_type"/>
</dbReference>
<evidence type="ECO:0000256" key="8">
    <source>
        <dbReference type="ARBA" id="ARBA00023242"/>
    </source>
</evidence>
<dbReference type="PANTHER" id="PTHR45878">
    <property type="entry name" value="ZINC FINGER PROTEIN WIP2"/>
    <property type="match status" value="1"/>
</dbReference>
<feature type="domain" description="C2H2-type" evidence="12">
    <location>
        <begin position="251"/>
        <end position="287"/>
    </location>
</feature>
<dbReference type="InterPro" id="IPR059161">
    <property type="entry name" value="Znf-C2H2_STOP1/2_3rd"/>
</dbReference>
<keyword evidence="14" id="KW-1185">Reference proteome</keyword>
<evidence type="ECO:0000259" key="12">
    <source>
        <dbReference type="PROSITE" id="PS50157"/>
    </source>
</evidence>
<name>A0A8T0WCS0_PANVG</name>
<dbReference type="InterPro" id="IPR043584">
    <property type="entry name" value="WIP1/2/3/4/5/6"/>
</dbReference>
<evidence type="ECO:0000256" key="11">
    <source>
        <dbReference type="SAM" id="MobiDB-lite"/>
    </source>
</evidence>
<keyword evidence="5" id="KW-0862">Zinc</keyword>
<dbReference type="Pfam" id="PF23115">
    <property type="entry name" value="zf-C2H2_STOP2_3rd"/>
    <property type="match status" value="1"/>
</dbReference>
<dbReference type="Gene3D" id="3.30.160.60">
    <property type="entry name" value="Classic Zinc Finger"/>
    <property type="match status" value="2"/>
</dbReference>
<dbReference type="InterPro" id="IPR055187">
    <property type="entry name" value="C2CH-3rd_BIRD-IDD"/>
</dbReference>
<dbReference type="SUPFAM" id="SSF57667">
    <property type="entry name" value="beta-beta-alpha zinc fingers"/>
    <property type="match status" value="1"/>
</dbReference>
<comment type="similarity">
    <text evidence="9">Belongs to the WIP C2H2-type zinc-finger protein family.</text>
</comment>
<dbReference type="InterPro" id="IPR036236">
    <property type="entry name" value="Znf_C2H2_sf"/>
</dbReference>
<dbReference type="Pfam" id="PF22995">
    <property type="entry name" value="C2CH-3rd_BIRD-IDD"/>
    <property type="match status" value="1"/>
</dbReference>
<comment type="subcellular location">
    <subcellularLocation>
        <location evidence="1">Nucleus</location>
    </subcellularLocation>
</comment>
<evidence type="ECO:0000313" key="14">
    <source>
        <dbReference type="Proteomes" id="UP000823388"/>
    </source>
</evidence>
<protein>
    <recommendedName>
        <fullName evidence="12">C2H2-type domain-containing protein</fullName>
    </recommendedName>
</protein>
<keyword evidence="4 10" id="KW-0863">Zinc-finger</keyword>
<keyword evidence="6" id="KW-0805">Transcription regulation</keyword>
<dbReference type="PANTHER" id="PTHR45878:SF28">
    <property type="entry name" value="C2H2-TYPE DOMAIN-CONTAINING PROTEIN"/>
    <property type="match status" value="1"/>
</dbReference>
<sequence length="310" mass="35099">MANPYTFLRPHIEHLWFQRSLVSPPPPAFTKEALPLLSLLPRSHDYNHFHKNDGLRKKEKRVTEDVDIKLRIGPPSPNRDLPLNLAKISATVASAGDNKVEEYEDLGSEGGAAGDGRCLEYFAIGKLTKGKYWIPTPAQILFGPTLFTCPVCCKTFSRYNNLQMHMWGHGSQYRRGPDSLRGAQPAAMLRLPCFCCAPGCRSHVDHPRARPLKDFRTLQTHYRRRHCARPFLCRRCGKALAVRGDWRTHEKNCGRRWRCACGSDFKHKRSLRDHVRAFGRDHVEEHPPASSIGCNRGVAGEDRPGAGDQM</sequence>
<dbReference type="PROSITE" id="PS50157">
    <property type="entry name" value="ZINC_FINGER_C2H2_2"/>
    <property type="match status" value="2"/>
</dbReference>
<feature type="compositionally biased region" description="Basic and acidic residues" evidence="11">
    <location>
        <begin position="299"/>
        <end position="310"/>
    </location>
</feature>